<evidence type="ECO:0000256" key="1">
    <source>
        <dbReference type="SAM" id="Phobius"/>
    </source>
</evidence>
<feature type="transmembrane region" description="Helical" evidence="1">
    <location>
        <begin position="378"/>
        <end position="397"/>
    </location>
</feature>
<feature type="transmembrane region" description="Helical" evidence="1">
    <location>
        <begin position="84"/>
        <end position="103"/>
    </location>
</feature>
<sequence>MRAERSVPVGTTYRFVLLLALIAVSSSVWFREMVAVRDIEAVTKDLSCRLAVGYFSGPATDARREMHPRCLEGQAPALDRVWELTFWALIATGVVALVIYALLPVWKRRVSRLVPLDVPQDGAAIDPLLSELAALCRRTGISAGSVSFMLDPHDPRCGATVFGRFGRNTVRIGAGLVSLHGAGLVRASSPAGPGTSNPELEAFRGVMLHELNHIANRDVGLTYATVALWRSFLIVVLVPATVAALGPAFSSGSAGVGVLSVVRYLAPAAVLAGVVFLARADVLHARELHADVLPPAWHGDLRGLLAGDTGERRPWWRRSFDAVAQLFRVHPRAAARRRALDDPSLLFRMNLLPVALSGTVTALIAVQAVPLEQVGLRFPALWLVVALALSALFVPLWRAALYAADRGAPSPQGLREGLALGTGFAVGYFVGLSGYQTGPPTNSWLLLTVFAWAVVAGVWAAQLTSLAARRLPPRLRAPGFWMTQLAGWLSLGVPFLFFLDQGTLGLGGADTLAKFGLMLSDDGGWLELPQPAGLLITGSARAAGDPLAVAGAALAWLVPATLLVGSLLRPGIHPRPGLRRVYVTAAAGGVGAVVAVLAVNLWWSGDLMDPGVSEVDTWLYEAGLRAALIATAMASAAFATVLVPHPTVPSAVTTGGITMLLGVLGATALGALDGCLGAFNARADVCTGWPDLRRQLAVAHLENLSSTLVVGLFCVVVAAVAASTLKVLARRLLRAAPDPAPGSLAPSPRAAVPLVAIAVVLTVGLLPALVASARPSDGATDELALPSDVSTRTSAWLDAGGRDIMQSLLDERAVVVGRALYAAELPLITEETTAGETVAIILEFGQAMDDATAACGRLRDAAERAERFIPIPDPEAQSGWEALYTAARRGGEACVEGLASNRMTIFDAAESLPGARLDGRVITRLEQIGVL</sequence>
<feature type="transmembrane region" description="Helical" evidence="1">
    <location>
        <begin position="650"/>
        <end position="672"/>
    </location>
</feature>
<evidence type="ECO:0000313" key="2">
    <source>
        <dbReference type="EMBL" id="MFC4630955.1"/>
    </source>
</evidence>
<feature type="transmembrane region" description="Helical" evidence="1">
    <location>
        <begin position="623"/>
        <end position="643"/>
    </location>
</feature>
<keyword evidence="1" id="KW-0812">Transmembrane</keyword>
<organism evidence="2 3">
    <name type="scientific">Promicromonospora alba</name>
    <dbReference type="NCBI Taxonomy" id="1616110"/>
    <lineage>
        <taxon>Bacteria</taxon>
        <taxon>Bacillati</taxon>
        <taxon>Actinomycetota</taxon>
        <taxon>Actinomycetes</taxon>
        <taxon>Micrococcales</taxon>
        <taxon>Promicromonosporaceae</taxon>
        <taxon>Promicromonospora</taxon>
    </lineage>
</organism>
<keyword evidence="1" id="KW-0472">Membrane</keyword>
<keyword evidence="3" id="KW-1185">Reference proteome</keyword>
<feature type="transmembrane region" description="Helical" evidence="1">
    <location>
        <begin position="708"/>
        <end position="729"/>
    </location>
</feature>
<feature type="transmembrane region" description="Helical" evidence="1">
    <location>
        <begin position="345"/>
        <end position="366"/>
    </location>
</feature>
<comment type="caution">
    <text evidence="2">The sequence shown here is derived from an EMBL/GenBank/DDBJ whole genome shotgun (WGS) entry which is preliminary data.</text>
</comment>
<dbReference type="Proteomes" id="UP001596011">
    <property type="component" value="Unassembled WGS sequence"/>
</dbReference>
<gene>
    <name evidence="2" type="ORF">ACFO6V_22095</name>
</gene>
<reference evidence="3" key="1">
    <citation type="journal article" date="2019" name="Int. J. Syst. Evol. Microbiol.">
        <title>The Global Catalogue of Microorganisms (GCM) 10K type strain sequencing project: providing services to taxonomists for standard genome sequencing and annotation.</title>
        <authorList>
            <consortium name="The Broad Institute Genomics Platform"/>
            <consortium name="The Broad Institute Genome Sequencing Center for Infectious Disease"/>
            <person name="Wu L."/>
            <person name="Ma J."/>
        </authorList>
    </citation>
    <scope>NUCLEOTIDE SEQUENCE [LARGE SCALE GENOMIC DNA]</scope>
    <source>
        <strain evidence="3">CCUG 42722</strain>
    </source>
</reference>
<feature type="transmembrane region" description="Helical" evidence="1">
    <location>
        <begin position="444"/>
        <end position="468"/>
    </location>
</feature>
<feature type="transmembrane region" description="Helical" evidence="1">
    <location>
        <begin position="750"/>
        <end position="770"/>
    </location>
</feature>
<evidence type="ECO:0008006" key="4">
    <source>
        <dbReference type="Google" id="ProtNLM"/>
    </source>
</evidence>
<feature type="transmembrane region" description="Helical" evidence="1">
    <location>
        <begin position="227"/>
        <end position="249"/>
    </location>
</feature>
<feature type="transmembrane region" description="Helical" evidence="1">
    <location>
        <begin position="261"/>
        <end position="278"/>
    </location>
</feature>
<evidence type="ECO:0000313" key="3">
    <source>
        <dbReference type="Proteomes" id="UP001596011"/>
    </source>
</evidence>
<name>A0ABV9HNK2_9MICO</name>
<dbReference type="RefSeq" id="WP_377139463.1">
    <property type="nucleotide sequence ID" value="NZ_JBHSFI010000007.1"/>
</dbReference>
<feature type="transmembrane region" description="Helical" evidence="1">
    <location>
        <begin position="12"/>
        <end position="30"/>
    </location>
</feature>
<accession>A0ABV9HNK2</accession>
<feature type="transmembrane region" description="Helical" evidence="1">
    <location>
        <begin position="581"/>
        <end position="603"/>
    </location>
</feature>
<feature type="transmembrane region" description="Helical" evidence="1">
    <location>
        <begin position="480"/>
        <end position="499"/>
    </location>
</feature>
<proteinExistence type="predicted"/>
<protein>
    <recommendedName>
        <fullName evidence="4">Peptidase M48 domain-containing protein</fullName>
    </recommendedName>
</protein>
<feature type="transmembrane region" description="Helical" evidence="1">
    <location>
        <begin position="547"/>
        <end position="569"/>
    </location>
</feature>
<feature type="transmembrane region" description="Helical" evidence="1">
    <location>
        <begin position="418"/>
        <end position="438"/>
    </location>
</feature>
<dbReference type="EMBL" id="JBHSFI010000007">
    <property type="protein sequence ID" value="MFC4630955.1"/>
    <property type="molecule type" value="Genomic_DNA"/>
</dbReference>
<keyword evidence="1" id="KW-1133">Transmembrane helix</keyword>